<evidence type="ECO:0000313" key="4">
    <source>
        <dbReference type="EMBL" id="KIK00617.1"/>
    </source>
</evidence>
<dbReference type="Pfam" id="PF05222">
    <property type="entry name" value="AlaDh_PNT_N"/>
    <property type="match status" value="1"/>
</dbReference>
<proteinExistence type="predicted"/>
<dbReference type="PANTHER" id="PTHR11133">
    <property type="entry name" value="SACCHAROPINE DEHYDROGENASE"/>
    <property type="match status" value="1"/>
</dbReference>
<accession>A0A0C9XS96</accession>
<dbReference type="Gene3D" id="3.30.360.10">
    <property type="entry name" value="Dihydrodipicolinate Reductase, domain 2"/>
    <property type="match status" value="1"/>
</dbReference>
<organism evidence="4 5">
    <name type="scientific">Laccaria amethystina LaAM-08-1</name>
    <dbReference type="NCBI Taxonomy" id="1095629"/>
    <lineage>
        <taxon>Eukaryota</taxon>
        <taxon>Fungi</taxon>
        <taxon>Dikarya</taxon>
        <taxon>Basidiomycota</taxon>
        <taxon>Agaricomycotina</taxon>
        <taxon>Agaricomycetes</taxon>
        <taxon>Agaricomycetidae</taxon>
        <taxon>Agaricales</taxon>
        <taxon>Agaricineae</taxon>
        <taxon>Hydnangiaceae</taxon>
        <taxon>Laccaria</taxon>
    </lineage>
</organism>
<dbReference type="SUPFAM" id="SSF55347">
    <property type="entry name" value="Glyceraldehyde-3-phosphate dehydrogenase-like, C-terminal domain"/>
    <property type="match status" value="1"/>
</dbReference>
<evidence type="ECO:0000313" key="5">
    <source>
        <dbReference type="Proteomes" id="UP000054477"/>
    </source>
</evidence>
<dbReference type="Pfam" id="PF16653">
    <property type="entry name" value="Sacchrp_dh_C"/>
    <property type="match status" value="1"/>
</dbReference>
<dbReference type="Gene3D" id="3.40.50.720">
    <property type="entry name" value="NAD(P)-binding Rossmann-like Domain"/>
    <property type="match status" value="2"/>
</dbReference>
<dbReference type="Proteomes" id="UP000054477">
    <property type="component" value="Unassembled WGS sequence"/>
</dbReference>
<dbReference type="SMART" id="SM01003">
    <property type="entry name" value="AlaDh_PNT_N"/>
    <property type="match status" value="1"/>
</dbReference>
<dbReference type="GO" id="GO:0019878">
    <property type="term" value="P:lysine biosynthetic process via aminoadipic acid"/>
    <property type="evidence" value="ECO:0007669"/>
    <property type="project" value="TreeGrafter"/>
</dbReference>
<name>A0A0C9XS96_9AGAR</name>
<dbReference type="InterPro" id="IPR051168">
    <property type="entry name" value="AASS"/>
</dbReference>
<dbReference type="InterPro" id="IPR032095">
    <property type="entry name" value="Sacchrp_dh-like_C"/>
</dbReference>
<reference evidence="5" key="2">
    <citation type="submission" date="2015-01" db="EMBL/GenBank/DDBJ databases">
        <title>Evolutionary Origins and Diversification of the Mycorrhizal Mutualists.</title>
        <authorList>
            <consortium name="DOE Joint Genome Institute"/>
            <consortium name="Mycorrhizal Genomics Consortium"/>
            <person name="Kohler A."/>
            <person name="Kuo A."/>
            <person name="Nagy L.G."/>
            <person name="Floudas D."/>
            <person name="Copeland A."/>
            <person name="Barry K.W."/>
            <person name="Cichocki N."/>
            <person name="Veneault-Fourrey C."/>
            <person name="LaButti K."/>
            <person name="Lindquist E.A."/>
            <person name="Lipzen A."/>
            <person name="Lundell T."/>
            <person name="Morin E."/>
            <person name="Murat C."/>
            <person name="Riley R."/>
            <person name="Ohm R."/>
            <person name="Sun H."/>
            <person name="Tunlid A."/>
            <person name="Henrissat B."/>
            <person name="Grigoriev I.V."/>
            <person name="Hibbett D.S."/>
            <person name="Martin F."/>
        </authorList>
    </citation>
    <scope>NUCLEOTIDE SEQUENCE [LARGE SCALE GENOMIC DNA]</scope>
    <source>
        <strain evidence="5">LaAM-08-1</strain>
    </source>
</reference>
<protein>
    <recommendedName>
        <fullName evidence="3">Alanine dehydrogenase/pyridine nucleotide transhydrogenase N-terminal domain-containing protein</fullName>
    </recommendedName>
</protein>
<evidence type="ECO:0000259" key="3">
    <source>
        <dbReference type="SMART" id="SM01003"/>
    </source>
</evidence>
<dbReference type="Gene3D" id="1.10.1870.10">
    <property type="entry name" value="Domain 3, Saccharopine reductase"/>
    <property type="match status" value="1"/>
</dbReference>
<evidence type="ECO:0000256" key="1">
    <source>
        <dbReference type="ARBA" id="ARBA00023002"/>
    </source>
</evidence>
<keyword evidence="5" id="KW-1185">Reference proteome</keyword>
<evidence type="ECO:0000256" key="2">
    <source>
        <dbReference type="ARBA" id="ARBA00023154"/>
    </source>
</evidence>
<dbReference type="GO" id="GO:0005737">
    <property type="term" value="C:cytoplasm"/>
    <property type="evidence" value="ECO:0007669"/>
    <property type="project" value="TreeGrafter"/>
</dbReference>
<dbReference type="SUPFAM" id="SSF52283">
    <property type="entry name" value="Formate/glycerate dehydrogenase catalytic domain-like"/>
    <property type="match status" value="1"/>
</dbReference>
<dbReference type="PANTHER" id="PTHR11133:SF22">
    <property type="entry name" value="ALPHA-AMINOADIPIC SEMIALDEHYDE SYNTHASE, MITOCHONDRIAL"/>
    <property type="match status" value="1"/>
</dbReference>
<keyword evidence="1" id="KW-0560">Oxidoreductase</keyword>
<dbReference type="InterPro" id="IPR005097">
    <property type="entry name" value="Sacchrp_dh_NADP-bd"/>
</dbReference>
<reference evidence="4 5" key="1">
    <citation type="submission" date="2014-04" db="EMBL/GenBank/DDBJ databases">
        <authorList>
            <consortium name="DOE Joint Genome Institute"/>
            <person name="Kuo A."/>
            <person name="Kohler A."/>
            <person name="Nagy L.G."/>
            <person name="Floudas D."/>
            <person name="Copeland A."/>
            <person name="Barry K.W."/>
            <person name="Cichocki N."/>
            <person name="Veneault-Fourrey C."/>
            <person name="LaButti K."/>
            <person name="Lindquist E.A."/>
            <person name="Lipzen A."/>
            <person name="Lundell T."/>
            <person name="Morin E."/>
            <person name="Murat C."/>
            <person name="Sun H."/>
            <person name="Tunlid A."/>
            <person name="Henrissat B."/>
            <person name="Grigoriev I.V."/>
            <person name="Hibbett D.S."/>
            <person name="Martin F."/>
            <person name="Nordberg H.P."/>
            <person name="Cantor M.N."/>
            <person name="Hua S.X."/>
        </authorList>
    </citation>
    <scope>NUCLEOTIDE SEQUENCE [LARGE SCALE GENOMIC DNA]</scope>
    <source>
        <strain evidence="4 5">LaAM-08-1</strain>
    </source>
</reference>
<keyword evidence="2" id="KW-0457">Lysine biosynthesis</keyword>
<dbReference type="InterPro" id="IPR036291">
    <property type="entry name" value="NAD(P)-bd_dom_sf"/>
</dbReference>
<gene>
    <name evidence="4" type="ORF">K443DRAFT_679086</name>
</gene>
<dbReference type="CDD" id="cd12189">
    <property type="entry name" value="LKR_SDH_like"/>
    <property type="match status" value="1"/>
</dbReference>
<dbReference type="AlphaFoldDB" id="A0A0C9XS96"/>
<keyword evidence="2" id="KW-0028">Amino-acid biosynthesis</keyword>
<dbReference type="HOGENOM" id="CLU_005231_0_0_1"/>
<dbReference type="GO" id="GO:0004753">
    <property type="term" value="F:saccharopine dehydrogenase activity"/>
    <property type="evidence" value="ECO:0007669"/>
    <property type="project" value="TreeGrafter"/>
</dbReference>
<dbReference type="EMBL" id="KN838622">
    <property type="protein sequence ID" value="KIK00617.1"/>
    <property type="molecule type" value="Genomic_DNA"/>
</dbReference>
<sequence length="1009" mass="111210">MTIPIIQNSLRRSAGRRVSFAIRREDPERIWERRAPLTPDAVYHLVSKHNVDVHVMPCHRRVFPNQEYEKAGARVESNPTLSSIVLGIKETPLSELKDPLANFSRNLLDTTAYNEQTHLMFSHTAKGQPYNTPLLSHFVAPFDETQTTKHLRPRLIDYELLTNGTDGKRTVGFGWFAGVAGVLESLSAMAHSHLEIGVASPFLYTPRPHTLPSLERLRAALREIGNTISNSGTPSKLGPFVVGLTGRGNVAEGCLSMLSELPIQMVDVADLDNLVQNPATDLRKIYLVHAKPEDYFIGVDGSYYDRAHYYTSPQSYISVFADKVAPYLTLFLNGTGWSPSFPRLMTNEQLTVALERARQLGGARFTNIGDISCDVEGGLEFMTKATTLSAPFYKTRPTCLPAEYPPVQIMSVDILPTSIPLDSSQHFSRSLLPYLESLIGTFDGSKSGEYTEALERATIAKEGKLAEKHAWLQSAVNAYHAQAATTETLGSSTETIASTPRAEPETTAVPQTLRTTKKVLMLGSGMVAGPAVNTIAKRGDVELVIASNSLQELQTLVRSHLNVKYRIIDVSNTSSYEHLIKDADVVISLLPATMHADVAELCVLHRKHMVTASYTSHEMNLLNDRAAHADVLLLNEIGLDPGIDHCSALDLVSRLQQKNKEVISFISFCGGLPAPDDSYVPLRYKFSWRPHGVLTAALNSARYKINNSVRSVYGEKLLHSHFPNVPITDEFKLEGLPNRDSFMYNKPYGIFGERTMLRGTLRYPGFSDLMDSFVSLGLLEQNGKIWLQGWTSLVSQAMSLRYMAHDDLPDMKAVVRPSQLEALTEALEWLGLISPALFPPSRIPMPPLPDGPMTPLDIFAYLLSQKLRYAPHERDMVVLSHEVITREKGLGPRAPETVYTSSLITYGGTGGSAMARTVGIPVAIAALNVLDGKVHLRGVVGPTHRSIYEPVLSGLEEAGLGMKETARTIRSGPADTIEKALIVGEGSRKLEYPLDEDLATNHNRMESSL</sequence>
<dbReference type="OrthoDB" id="10059875at2759"/>
<dbReference type="InterPro" id="IPR007886">
    <property type="entry name" value="AlaDH/PNT_N"/>
</dbReference>
<dbReference type="SUPFAM" id="SSF51735">
    <property type="entry name" value="NAD(P)-binding Rossmann-fold domains"/>
    <property type="match status" value="1"/>
</dbReference>
<dbReference type="STRING" id="1095629.A0A0C9XS96"/>
<feature type="domain" description="Alanine dehydrogenase/pyridine nucleotide transhydrogenase N-terminal" evidence="3">
    <location>
        <begin position="21"/>
        <end position="180"/>
    </location>
</feature>
<dbReference type="Pfam" id="PF03435">
    <property type="entry name" value="Sacchrp_dh_NADP"/>
    <property type="match status" value="1"/>
</dbReference>